<reference evidence="1 2" key="1">
    <citation type="submission" date="2024-06" db="EMBL/GenBank/DDBJ databases">
        <authorList>
            <person name="Kim D.-U."/>
        </authorList>
    </citation>
    <scope>NUCLEOTIDE SEQUENCE [LARGE SCALE GENOMIC DNA]</scope>
    <source>
        <strain evidence="1 2">KACC15460</strain>
    </source>
</reference>
<evidence type="ECO:0000313" key="1">
    <source>
        <dbReference type="EMBL" id="MET2833063.1"/>
    </source>
</evidence>
<protein>
    <submittedName>
        <fullName evidence="1">Uncharacterized protein</fullName>
    </submittedName>
</protein>
<gene>
    <name evidence="1" type="ORF">ABVQ20_39890</name>
</gene>
<sequence length="45" mass="5041">MTSPRRARIAGDDSRWSPGAILRSRKTKNPAIGMTAMAEIILRRM</sequence>
<dbReference type="RefSeq" id="WP_354465308.1">
    <property type="nucleotide sequence ID" value="NZ_JBEWSZ010000022.1"/>
</dbReference>
<name>A0ABV2DTT5_9HYPH</name>
<accession>A0ABV2DTT5</accession>
<comment type="caution">
    <text evidence="1">The sequence shown here is derived from an EMBL/GenBank/DDBJ whole genome shotgun (WGS) entry which is preliminary data.</text>
</comment>
<dbReference type="EMBL" id="JBEWSZ010000022">
    <property type="protein sequence ID" value="MET2833063.1"/>
    <property type="molecule type" value="Genomic_DNA"/>
</dbReference>
<proteinExistence type="predicted"/>
<dbReference type="Proteomes" id="UP001548832">
    <property type="component" value="Unassembled WGS sequence"/>
</dbReference>
<organism evidence="1 2">
    <name type="scientific">Mesorhizobium shangrilense</name>
    <dbReference type="NCBI Taxonomy" id="460060"/>
    <lineage>
        <taxon>Bacteria</taxon>
        <taxon>Pseudomonadati</taxon>
        <taxon>Pseudomonadota</taxon>
        <taxon>Alphaproteobacteria</taxon>
        <taxon>Hyphomicrobiales</taxon>
        <taxon>Phyllobacteriaceae</taxon>
        <taxon>Mesorhizobium</taxon>
    </lineage>
</organism>
<keyword evidence="2" id="KW-1185">Reference proteome</keyword>
<evidence type="ECO:0000313" key="2">
    <source>
        <dbReference type="Proteomes" id="UP001548832"/>
    </source>
</evidence>